<dbReference type="Pfam" id="PF13673">
    <property type="entry name" value="Acetyltransf_10"/>
    <property type="match status" value="1"/>
</dbReference>
<dbReference type="PANTHER" id="PTHR42791:SF14">
    <property type="entry name" value="N-ACETYLTRANSFERASE DOMAIN-CONTAINING PROTEIN"/>
    <property type="match status" value="1"/>
</dbReference>
<dbReference type="Gene3D" id="3.40.630.30">
    <property type="match status" value="1"/>
</dbReference>
<dbReference type="SUPFAM" id="SSF55729">
    <property type="entry name" value="Acyl-CoA N-acyltransferases (Nat)"/>
    <property type="match status" value="1"/>
</dbReference>
<evidence type="ECO:0000313" key="3">
    <source>
        <dbReference type="Proteomes" id="UP000799537"/>
    </source>
</evidence>
<accession>A0A6A6D2K1</accession>
<feature type="domain" description="N-acetyltransferase" evidence="1">
    <location>
        <begin position="76"/>
        <end position="214"/>
    </location>
</feature>
<evidence type="ECO:0000313" key="2">
    <source>
        <dbReference type="EMBL" id="KAF2173415.1"/>
    </source>
</evidence>
<dbReference type="OrthoDB" id="2115692at2759"/>
<gene>
    <name evidence="2" type="ORF">M409DRAFT_48397</name>
</gene>
<reference evidence="2" key="1">
    <citation type="journal article" date="2020" name="Stud. Mycol.">
        <title>101 Dothideomycetes genomes: a test case for predicting lifestyles and emergence of pathogens.</title>
        <authorList>
            <person name="Haridas S."/>
            <person name="Albert R."/>
            <person name="Binder M."/>
            <person name="Bloem J."/>
            <person name="Labutti K."/>
            <person name="Salamov A."/>
            <person name="Andreopoulos B."/>
            <person name="Baker S."/>
            <person name="Barry K."/>
            <person name="Bills G."/>
            <person name="Bluhm B."/>
            <person name="Cannon C."/>
            <person name="Castanera R."/>
            <person name="Culley D."/>
            <person name="Daum C."/>
            <person name="Ezra D."/>
            <person name="Gonzalez J."/>
            <person name="Henrissat B."/>
            <person name="Kuo A."/>
            <person name="Liang C."/>
            <person name="Lipzen A."/>
            <person name="Lutzoni F."/>
            <person name="Magnuson J."/>
            <person name="Mondo S."/>
            <person name="Nolan M."/>
            <person name="Ohm R."/>
            <person name="Pangilinan J."/>
            <person name="Park H.-J."/>
            <person name="Ramirez L."/>
            <person name="Alfaro M."/>
            <person name="Sun H."/>
            <person name="Tritt A."/>
            <person name="Yoshinaga Y."/>
            <person name="Zwiers L.-H."/>
            <person name="Turgeon B."/>
            <person name="Goodwin S."/>
            <person name="Spatafora J."/>
            <person name="Crous P."/>
            <person name="Grigoriev I."/>
        </authorList>
    </citation>
    <scope>NUCLEOTIDE SEQUENCE</scope>
    <source>
        <strain evidence="2">ATCC 36951</strain>
    </source>
</reference>
<dbReference type="CDD" id="cd04301">
    <property type="entry name" value="NAT_SF"/>
    <property type="match status" value="1"/>
</dbReference>
<dbReference type="InterPro" id="IPR016181">
    <property type="entry name" value="Acyl_CoA_acyltransferase"/>
</dbReference>
<organism evidence="2 3">
    <name type="scientific">Zasmidium cellare ATCC 36951</name>
    <dbReference type="NCBI Taxonomy" id="1080233"/>
    <lineage>
        <taxon>Eukaryota</taxon>
        <taxon>Fungi</taxon>
        <taxon>Dikarya</taxon>
        <taxon>Ascomycota</taxon>
        <taxon>Pezizomycotina</taxon>
        <taxon>Dothideomycetes</taxon>
        <taxon>Dothideomycetidae</taxon>
        <taxon>Mycosphaerellales</taxon>
        <taxon>Mycosphaerellaceae</taxon>
        <taxon>Zasmidium</taxon>
    </lineage>
</organism>
<sequence length="229" mass="26807">MSSLKLDYVGLDDIPTVALLDREAFYKNEHPYIEIMHPDSETPEGFDRKVEQWRERLNGLLPNEHFFKVTDTATGKIILTGTWYTPCKSEDNLAKLSQEPKISGPYWRSEDDLAWAQYLSIRYTQRRREAFLHYKGQLFAIKHLTVDPAAQGKGAGAVFMQWGIEEADREGLQCVVESSMRSEGYYRKWGFDRIEHVRFEIPQEEERWLGKGVQEYVWMLRSPRSSTTF</sequence>
<dbReference type="InterPro" id="IPR000182">
    <property type="entry name" value="GNAT_dom"/>
</dbReference>
<dbReference type="RefSeq" id="XP_033674304.1">
    <property type="nucleotide sequence ID" value="XM_033810927.1"/>
</dbReference>
<dbReference type="Proteomes" id="UP000799537">
    <property type="component" value="Unassembled WGS sequence"/>
</dbReference>
<dbReference type="EMBL" id="ML993579">
    <property type="protein sequence ID" value="KAF2173415.1"/>
    <property type="molecule type" value="Genomic_DNA"/>
</dbReference>
<protein>
    <recommendedName>
        <fullName evidence="1">N-acetyltransferase domain-containing protein</fullName>
    </recommendedName>
</protein>
<dbReference type="PANTHER" id="PTHR42791">
    <property type="entry name" value="GNAT FAMILY ACETYLTRANSFERASE"/>
    <property type="match status" value="1"/>
</dbReference>
<dbReference type="GeneID" id="54564199"/>
<dbReference type="InterPro" id="IPR052523">
    <property type="entry name" value="Trichothecene_AcTrans"/>
</dbReference>
<dbReference type="AlphaFoldDB" id="A0A6A6D2K1"/>
<evidence type="ECO:0000259" key="1">
    <source>
        <dbReference type="PROSITE" id="PS51186"/>
    </source>
</evidence>
<dbReference type="PROSITE" id="PS51186">
    <property type="entry name" value="GNAT"/>
    <property type="match status" value="1"/>
</dbReference>
<dbReference type="GO" id="GO:0016747">
    <property type="term" value="F:acyltransferase activity, transferring groups other than amino-acyl groups"/>
    <property type="evidence" value="ECO:0007669"/>
    <property type="project" value="InterPro"/>
</dbReference>
<name>A0A6A6D2K1_ZASCE</name>
<keyword evidence="3" id="KW-1185">Reference proteome</keyword>
<proteinExistence type="predicted"/>